<keyword evidence="2" id="KW-0732">Signal</keyword>
<evidence type="ECO:0000313" key="4">
    <source>
        <dbReference type="Proteomes" id="UP000232323"/>
    </source>
</evidence>
<dbReference type="EMBL" id="BEGY01000017">
    <property type="protein sequence ID" value="GAX76353.1"/>
    <property type="molecule type" value="Genomic_DNA"/>
</dbReference>
<sequence>MRWALHAQLFFATALLASRSNKALRYSDDDRQSEIQHETTSSSSFLPESANEYTWIAQYETFHKAQRLKPGARYLVHRADMNGKGLGDRLRSMIFTTRLAYASSRVVLFSWAQPFDATEFLSPAGDIDWRAAGTGYDPTSPHPRFKWINVFNNTWLHRFKGDTWNLLREPPRQVATGGGLLSMKDPFITIITNEPMDSDCVGCPTIDAWGPSAVQLWNKLFKVRPEIQELADQQYNRLFGASKLPYVAVHLRFGGMTGETELDSGIRTGTHSSSLQEVIAGMSCGRTLAAQLVANYTAGRGSALPHPNPILPKSVQPARLPADTTPPHSSTAPFVMSAKDGAVPERQATSSTPAHHNRDPAPPILLITDNDQLRNFVLSGGLAGVVTTDVKAVHLEKAGPLGLNKTAHYATFIDFILLGRSRCLVISPSGFSHQAFLMGGQSCKVHICDCFERKHEYCGVDPPSFWENAIKGVGVG</sequence>
<dbReference type="AlphaFoldDB" id="A0A250WZT2"/>
<accession>A0A250WZT2</accession>
<reference evidence="3 4" key="1">
    <citation type="submission" date="2017-08" db="EMBL/GenBank/DDBJ databases">
        <title>Acidophilic green algal genome provides insights into adaptation to an acidic environment.</title>
        <authorList>
            <person name="Hirooka S."/>
            <person name="Hirose Y."/>
            <person name="Kanesaki Y."/>
            <person name="Higuchi S."/>
            <person name="Fujiwara T."/>
            <person name="Onuma R."/>
            <person name="Era A."/>
            <person name="Ohbayashi R."/>
            <person name="Uzuka A."/>
            <person name="Nozaki H."/>
            <person name="Yoshikawa H."/>
            <person name="Miyagishima S.Y."/>
        </authorList>
    </citation>
    <scope>NUCLEOTIDE SEQUENCE [LARGE SCALE GENOMIC DNA]</scope>
    <source>
        <strain evidence="3 4">NIES-2499</strain>
    </source>
</reference>
<evidence type="ECO:0008006" key="5">
    <source>
        <dbReference type="Google" id="ProtNLM"/>
    </source>
</evidence>
<evidence type="ECO:0000313" key="3">
    <source>
        <dbReference type="EMBL" id="GAX76353.1"/>
    </source>
</evidence>
<evidence type="ECO:0000256" key="2">
    <source>
        <dbReference type="SAM" id="SignalP"/>
    </source>
</evidence>
<dbReference type="OrthoDB" id="538146at2759"/>
<gene>
    <name evidence="3" type="ORF">CEUSTIGMA_g3799.t1</name>
</gene>
<evidence type="ECO:0000256" key="1">
    <source>
        <dbReference type="SAM" id="MobiDB-lite"/>
    </source>
</evidence>
<feature type="region of interest" description="Disordered" evidence="1">
    <location>
        <begin position="341"/>
        <end position="361"/>
    </location>
</feature>
<dbReference type="STRING" id="1157962.A0A250WZT2"/>
<keyword evidence="4" id="KW-1185">Reference proteome</keyword>
<proteinExistence type="predicted"/>
<dbReference type="Proteomes" id="UP000232323">
    <property type="component" value="Unassembled WGS sequence"/>
</dbReference>
<feature type="signal peptide" evidence="2">
    <location>
        <begin position="1"/>
        <end position="23"/>
    </location>
</feature>
<protein>
    <recommendedName>
        <fullName evidence="5">O-fucosyltransferase family protein</fullName>
    </recommendedName>
</protein>
<organism evidence="3 4">
    <name type="scientific">Chlamydomonas eustigma</name>
    <dbReference type="NCBI Taxonomy" id="1157962"/>
    <lineage>
        <taxon>Eukaryota</taxon>
        <taxon>Viridiplantae</taxon>
        <taxon>Chlorophyta</taxon>
        <taxon>core chlorophytes</taxon>
        <taxon>Chlorophyceae</taxon>
        <taxon>CS clade</taxon>
        <taxon>Chlamydomonadales</taxon>
        <taxon>Chlamydomonadaceae</taxon>
        <taxon>Chlamydomonas</taxon>
    </lineage>
</organism>
<comment type="caution">
    <text evidence="3">The sequence shown here is derived from an EMBL/GenBank/DDBJ whole genome shotgun (WGS) entry which is preliminary data.</text>
</comment>
<name>A0A250WZT2_9CHLO</name>
<feature type="chain" id="PRO_5013010153" description="O-fucosyltransferase family protein" evidence="2">
    <location>
        <begin position="24"/>
        <end position="476"/>
    </location>
</feature>